<evidence type="ECO:0000256" key="7">
    <source>
        <dbReference type="ARBA" id="ARBA00022813"/>
    </source>
</evidence>
<evidence type="ECO:0000256" key="14">
    <source>
        <dbReference type="ARBA" id="ARBA00048112"/>
    </source>
</evidence>
<feature type="site" description="Cleavage (non-hydrolytic); by autolysis" evidence="18">
    <location>
        <begin position="141"/>
        <end position="142"/>
    </location>
</feature>
<dbReference type="NCBIfam" id="TIGR00535">
    <property type="entry name" value="SAM_DCase"/>
    <property type="match status" value="1"/>
</dbReference>
<evidence type="ECO:0000256" key="8">
    <source>
        <dbReference type="ARBA" id="ARBA00023066"/>
    </source>
</evidence>
<feature type="active site" description="Proton acceptor; for processing activity" evidence="15">
    <location>
        <position position="318"/>
    </location>
</feature>
<evidence type="ECO:0000256" key="1">
    <source>
        <dbReference type="ARBA" id="ARBA00001928"/>
    </source>
</evidence>
<dbReference type="EMBL" id="LN856688">
    <property type="protein sequence ID" value="CRZ22829.1"/>
    <property type="molecule type" value="Genomic_DNA"/>
</dbReference>
<dbReference type="Gene3D" id="3.60.90.10">
    <property type="entry name" value="S-adenosylmethionine decarboxylase"/>
    <property type="match status" value="1"/>
</dbReference>
<dbReference type="InterPro" id="IPR016067">
    <property type="entry name" value="S-AdoMet_deCO2ase_core"/>
</dbReference>
<dbReference type="PIRSF" id="PIRSF001355">
    <property type="entry name" value="S-AdenosylMet_decarboxylase"/>
    <property type="match status" value="1"/>
</dbReference>
<evidence type="ECO:0000256" key="19">
    <source>
        <dbReference type="PIRSR" id="PIRSR001355-5"/>
    </source>
</evidence>
<keyword evidence="9" id="KW-0620">Polyamine biosynthesis</keyword>
<evidence type="ECO:0000256" key="18">
    <source>
        <dbReference type="PIRSR" id="PIRSR001355-4"/>
    </source>
</evidence>
<feature type="binding site" evidence="16">
    <location>
        <position position="322"/>
    </location>
    <ligand>
        <name>substrate</name>
    </ligand>
</feature>
<feature type="binding site" evidence="16">
    <location>
        <position position="297"/>
    </location>
    <ligand>
        <name>substrate</name>
    </ligand>
</feature>
<keyword evidence="10" id="KW-0865">Zymogen</keyword>
<feature type="chain" id="PRO_5042322902" description="S-adenosylmethionine decarboxylase alpha chain" evidence="19">
    <location>
        <begin position="142"/>
        <end position="410"/>
    </location>
</feature>
<feature type="active site" description="Proton acceptor; for processing activity" evidence="15">
    <location>
        <position position="303"/>
    </location>
</feature>
<feature type="chain" id="PRO_5042322903" description="S-adenosylmethionine decarboxylase beta chain" evidence="19">
    <location>
        <begin position="1"/>
        <end position="141"/>
    </location>
</feature>
<organism evidence="20">
    <name type="scientific">Brugia malayi</name>
    <name type="common">Filarial nematode worm</name>
    <dbReference type="NCBI Taxonomy" id="6279"/>
    <lineage>
        <taxon>Eukaryota</taxon>
        <taxon>Metazoa</taxon>
        <taxon>Ecdysozoa</taxon>
        <taxon>Nematoda</taxon>
        <taxon>Chromadorea</taxon>
        <taxon>Rhabditida</taxon>
        <taxon>Spirurina</taxon>
        <taxon>Spiruromorpha</taxon>
        <taxon>Filarioidea</taxon>
        <taxon>Onchocercidae</taxon>
        <taxon>Brugia</taxon>
    </lineage>
</organism>
<proteinExistence type="inferred from homology"/>
<dbReference type="PROSITE" id="PS01336">
    <property type="entry name" value="ADOMETDC"/>
    <property type="match status" value="1"/>
</dbReference>
<evidence type="ECO:0000256" key="4">
    <source>
        <dbReference type="ARBA" id="ARBA00012357"/>
    </source>
</evidence>
<dbReference type="SUPFAM" id="SSF56276">
    <property type="entry name" value="S-adenosylmethionine decarboxylase"/>
    <property type="match status" value="1"/>
</dbReference>
<dbReference type="Pfam" id="PF01536">
    <property type="entry name" value="SAM_decarbox"/>
    <property type="match status" value="1"/>
</dbReference>
<evidence type="ECO:0000256" key="9">
    <source>
        <dbReference type="ARBA" id="ARBA00023115"/>
    </source>
</evidence>
<protein>
    <recommendedName>
        <fullName evidence="4">adenosylmethionine decarboxylase</fullName>
        <ecNumber evidence="4">4.1.1.50</ecNumber>
    </recommendedName>
</protein>
<keyword evidence="7 18" id="KW-0068">Autocatalytic cleavage</keyword>
<dbReference type="EC" id="4.1.1.50" evidence="4"/>
<evidence type="ECO:0000256" key="15">
    <source>
        <dbReference type="PIRSR" id="PIRSR001355-1"/>
    </source>
</evidence>
<evidence type="ECO:0000256" key="16">
    <source>
        <dbReference type="PIRSR" id="PIRSR001355-2"/>
    </source>
</evidence>
<feature type="active site" description="Schiff-base intermediate with substrate; via pyruvic acid" evidence="15">
    <location>
        <position position="142"/>
    </location>
</feature>
<dbReference type="InterPro" id="IPR048283">
    <property type="entry name" value="AdoMetDC-like"/>
</dbReference>
<evidence type="ECO:0000256" key="12">
    <source>
        <dbReference type="ARBA" id="ARBA00023270"/>
    </source>
</evidence>
<gene>
    <name evidence="20 21" type="ORF">Bm13767</name>
    <name evidence="20" type="ORF">BM_Bm13767</name>
</gene>
<evidence type="ECO:0000256" key="6">
    <source>
        <dbReference type="ARBA" id="ARBA00022793"/>
    </source>
</evidence>
<comment type="similarity">
    <text evidence="3">Belongs to the eukaryotic AdoMetDC family.</text>
</comment>
<dbReference type="GO" id="GO:0006597">
    <property type="term" value="P:spermine biosynthetic process"/>
    <property type="evidence" value="ECO:0007669"/>
    <property type="project" value="InterPro"/>
</dbReference>
<dbReference type="GO" id="GO:0004014">
    <property type="term" value="F:adenosylmethionine decarboxylase activity"/>
    <property type="evidence" value="ECO:0007669"/>
    <property type="project" value="UniProtKB-EC"/>
</dbReference>
<accession>A0A0H5S2Y1</accession>
<keyword evidence="5" id="KW-0949">S-adenosyl-L-methionine</keyword>
<dbReference type="PANTHER" id="PTHR11570">
    <property type="entry name" value="S-ADENOSYLMETHIONINE DECARBOXYLASE"/>
    <property type="match status" value="1"/>
</dbReference>
<dbReference type="PANTHER" id="PTHR11570:SF0">
    <property type="entry name" value="S-ADENOSYLMETHIONINE DECARBOXYLASE PROENZYME"/>
    <property type="match status" value="1"/>
</dbReference>
<feature type="binding site" evidence="16">
    <location>
        <position position="141"/>
    </location>
    <ligand>
        <name>substrate</name>
    </ligand>
</feature>
<dbReference type="UniPathway" id="UPA00331">
    <property type="reaction ID" value="UER00451"/>
</dbReference>
<keyword evidence="11" id="KW-0456">Lyase</keyword>
<keyword evidence="13" id="KW-0670">Pyruvate</keyword>
<dbReference type="GO" id="GO:0008295">
    <property type="term" value="P:spermidine biosynthetic process"/>
    <property type="evidence" value="ECO:0007669"/>
    <property type="project" value="UniProtKB-KW"/>
</dbReference>
<keyword evidence="8" id="KW-0745">Spermidine biosynthesis</keyword>
<comment type="catalytic activity">
    <reaction evidence="14">
        <text>S-adenosyl-L-methionine + H(+) = S-adenosyl 3-(methylsulfanyl)propylamine + CO2</text>
        <dbReference type="Rhea" id="RHEA:15981"/>
        <dbReference type="ChEBI" id="CHEBI:15378"/>
        <dbReference type="ChEBI" id="CHEBI:16526"/>
        <dbReference type="ChEBI" id="CHEBI:57443"/>
        <dbReference type="ChEBI" id="CHEBI:59789"/>
        <dbReference type="EC" id="4.1.1.50"/>
    </reaction>
</comment>
<dbReference type="WormBase" id="Bm13767">
    <property type="protein sequence ID" value="BM41333"/>
    <property type="gene ID" value="WBGene00234028"/>
</dbReference>
<evidence type="ECO:0000256" key="13">
    <source>
        <dbReference type="ARBA" id="ARBA00023317"/>
    </source>
</evidence>
<evidence type="ECO:0000256" key="5">
    <source>
        <dbReference type="ARBA" id="ARBA00022691"/>
    </source>
</evidence>
<dbReference type="GO" id="GO:0005829">
    <property type="term" value="C:cytosol"/>
    <property type="evidence" value="ECO:0007669"/>
    <property type="project" value="TreeGrafter"/>
</dbReference>
<evidence type="ECO:0000256" key="11">
    <source>
        <dbReference type="ARBA" id="ARBA00023239"/>
    </source>
</evidence>
<dbReference type="InterPro" id="IPR018166">
    <property type="entry name" value="S-AdoMet_deCO2ase_CS"/>
</dbReference>
<sequence>MSRRFIACAYKKRYNKCLSKISLHQVLQGHETKSVLNTSLLSRGRFIFENFMIESMSTSTLSGDSIDENAFAIEDVSGAIEDYFFEGAEKLLEIWFDKKQAGATSLRNIPYSELVAMLDIAHCHILHSKSNECMDSYVLSESSMFVSDFRIVLKTCGTTRLLHTLRRILHLAKIYCNMDNVISVFYSRKNFMHPERQPYPHSSFETEVDYLEEHFTGGSAYCIGPQRQDCWFLYTMVTPRAAFTFPEHTLEILMNGLPDDVLNVFSPSVSKDGNDCRMKSAINTVLPPGIIVHEELFSPCGYSLNGLIPHSDHYITIHVTPEPNFSYVSFETNQNALNLNEQMLKVLEIFRPNKFLLTIFTNELSNEGKEVQKNLWDLKICGCRRTNLQFLELPTETLVYAQFERMENMK</sequence>
<feature type="active site" description="Proton donor; for catalytic activity" evidence="15">
    <location>
        <position position="156"/>
    </location>
</feature>
<keyword evidence="6" id="KW-0210">Decarboxylase</keyword>
<feature type="binding site" evidence="16">
    <location>
        <position position="85"/>
    </location>
    <ligand>
        <name>substrate</name>
    </ligand>
</feature>
<dbReference type="InterPro" id="IPR001985">
    <property type="entry name" value="S-AdoMet_decarboxylase_euk"/>
</dbReference>
<reference evidence="20" key="1">
    <citation type="journal article" date="2007" name="Science">
        <title>Draft genome of the filarial nematode parasite Brugia malayi.</title>
        <authorList>
            <person name="Ghedin E."/>
            <person name="Wang S."/>
            <person name="Spiro D."/>
            <person name="Caler E."/>
            <person name="Zhao Q."/>
            <person name="Crabtree J."/>
            <person name="Allen J.E."/>
            <person name="Delcher A.L."/>
            <person name="Guiliano D.B."/>
            <person name="Miranda-Saavedra D."/>
            <person name="Angiuoli S.V."/>
            <person name="Creasy T."/>
            <person name="Amedeo P."/>
            <person name="Haas B."/>
            <person name="El-Sayed N.M."/>
            <person name="Wortman J.R."/>
            <person name="Feldblyum T."/>
            <person name="Tallon L."/>
            <person name="Schatz M."/>
            <person name="Shumway M."/>
            <person name="Koo H."/>
            <person name="Salzberg S.L."/>
            <person name="Schobel S."/>
            <person name="Pertea M."/>
            <person name="Pop M."/>
            <person name="White O."/>
            <person name="Barton G.J."/>
            <person name="Carlow C.K."/>
            <person name="Crawford M.J."/>
            <person name="Daub J."/>
            <person name="Dimmic M.W."/>
            <person name="Estes C.F."/>
            <person name="Foster J.M."/>
            <person name="Ganatra M."/>
            <person name="Gregory W.F."/>
            <person name="Johnson N.M."/>
            <person name="Jin J."/>
            <person name="Komuniecki R."/>
            <person name="Korf I."/>
            <person name="Kumar S."/>
            <person name="Laney S."/>
            <person name="Li B.W."/>
            <person name="Li W."/>
            <person name="Lindblom T.H."/>
            <person name="Lustigman S."/>
            <person name="Ma D."/>
            <person name="Maina C.V."/>
            <person name="Martin D.M."/>
            <person name="McCarter J.P."/>
            <person name="McReynolds L."/>
            <person name="Mitreva M."/>
            <person name="Nutman T.B."/>
            <person name="Parkinson J."/>
            <person name="Peregrin-Alvarez J.M."/>
            <person name="Poole C."/>
            <person name="Ren Q."/>
            <person name="Saunders L."/>
            <person name="Sluder A.E."/>
            <person name="Smith K."/>
            <person name="Stanke M."/>
            <person name="Unnasch T.R."/>
            <person name="Ware J."/>
            <person name="Wei A.D."/>
            <person name="Weil G."/>
            <person name="Williams D.J."/>
            <person name="Zhang Y."/>
            <person name="Williams S.A."/>
            <person name="Fraser-Liggett C."/>
            <person name="Slatko B."/>
            <person name="Blaxter M.L."/>
            <person name="Scott A.L."/>
        </authorList>
    </citation>
    <scope>NUCLEOTIDE SEQUENCE</scope>
    <source>
        <strain evidence="20">FR3</strain>
    </source>
</reference>
<evidence type="ECO:0000256" key="17">
    <source>
        <dbReference type="PIRSR" id="PIRSR001355-3"/>
    </source>
</evidence>
<evidence type="ECO:0000256" key="10">
    <source>
        <dbReference type="ARBA" id="ARBA00023145"/>
    </source>
</evidence>
<comment type="cofactor">
    <cofactor evidence="1">
        <name>pyruvate</name>
        <dbReference type="ChEBI" id="CHEBI:15361"/>
    </cofactor>
</comment>
<dbReference type="AlphaFoldDB" id="A0A0H5S2Y1"/>
<reference evidence="20" key="2">
    <citation type="submission" date="2012-12" db="EMBL/GenBank/DDBJ databases">
        <authorList>
            <person name="Gao Y.W."/>
            <person name="Fan S.T."/>
            <person name="Sun H.T."/>
            <person name="Wang Z."/>
            <person name="Gao X.L."/>
            <person name="Li Y.G."/>
            <person name="Wang T.C."/>
            <person name="Zhang K."/>
            <person name="Xu W.W."/>
            <person name="Yu Z.J."/>
            <person name="Xia X.Z."/>
        </authorList>
    </citation>
    <scope>NUCLEOTIDE SEQUENCE</scope>
    <source>
        <strain evidence="20">FR3</strain>
    </source>
</reference>
<evidence type="ECO:0000313" key="20">
    <source>
        <dbReference type="EMBL" id="CRZ22829.1"/>
    </source>
</evidence>
<evidence type="ECO:0000256" key="2">
    <source>
        <dbReference type="ARBA" id="ARBA00004911"/>
    </source>
</evidence>
<evidence type="ECO:0000313" key="21">
    <source>
        <dbReference type="WormBase" id="Bm13767"/>
    </source>
</evidence>
<feature type="modified residue" description="Pyruvic acid (Ser); by autocatalysis" evidence="17">
    <location>
        <position position="142"/>
    </location>
</feature>
<keyword evidence="12" id="KW-0704">Schiff base</keyword>
<evidence type="ECO:0000256" key="3">
    <source>
        <dbReference type="ARBA" id="ARBA00008466"/>
    </source>
</evidence>
<comment type="pathway">
    <text evidence="2">Amine and polyamine biosynthesis; S-adenosylmethioninamine biosynthesis; S-adenosylmethioninamine from S-adenosyl-L-methionine: step 1/1.</text>
</comment>
<dbReference type="OMA" id="TYFASHR"/>
<name>A0A0H5S2Y1_BRUMA</name>